<dbReference type="EMBL" id="JASPKY010000038">
    <property type="protein sequence ID" value="KAK9746749.1"/>
    <property type="molecule type" value="Genomic_DNA"/>
</dbReference>
<reference evidence="2 3" key="1">
    <citation type="journal article" date="2024" name="BMC Genomics">
        <title>De novo assembly and annotation of Popillia japonica's genome with initial clues to its potential as an invasive pest.</title>
        <authorList>
            <person name="Cucini C."/>
            <person name="Boschi S."/>
            <person name="Funari R."/>
            <person name="Cardaioli E."/>
            <person name="Iannotti N."/>
            <person name="Marturano G."/>
            <person name="Paoli F."/>
            <person name="Bruttini M."/>
            <person name="Carapelli A."/>
            <person name="Frati F."/>
            <person name="Nardi F."/>
        </authorList>
    </citation>
    <scope>NUCLEOTIDE SEQUENCE [LARGE SCALE GENOMIC DNA]</scope>
    <source>
        <strain evidence="2">DMR45628</strain>
    </source>
</reference>
<accession>A0AAW1MMA1</accession>
<feature type="compositionally biased region" description="Pro residues" evidence="1">
    <location>
        <begin position="21"/>
        <end position="38"/>
    </location>
</feature>
<protein>
    <submittedName>
        <fullName evidence="2">Uncharacterized protein</fullName>
    </submittedName>
</protein>
<evidence type="ECO:0000256" key="1">
    <source>
        <dbReference type="SAM" id="MobiDB-lite"/>
    </source>
</evidence>
<feature type="compositionally biased region" description="Polar residues" evidence="1">
    <location>
        <begin position="7"/>
        <end position="16"/>
    </location>
</feature>
<proteinExistence type="predicted"/>
<organism evidence="2 3">
    <name type="scientific">Popillia japonica</name>
    <name type="common">Japanese beetle</name>
    <dbReference type="NCBI Taxonomy" id="7064"/>
    <lineage>
        <taxon>Eukaryota</taxon>
        <taxon>Metazoa</taxon>
        <taxon>Ecdysozoa</taxon>
        <taxon>Arthropoda</taxon>
        <taxon>Hexapoda</taxon>
        <taxon>Insecta</taxon>
        <taxon>Pterygota</taxon>
        <taxon>Neoptera</taxon>
        <taxon>Endopterygota</taxon>
        <taxon>Coleoptera</taxon>
        <taxon>Polyphaga</taxon>
        <taxon>Scarabaeiformia</taxon>
        <taxon>Scarabaeidae</taxon>
        <taxon>Rutelinae</taxon>
        <taxon>Popillia</taxon>
    </lineage>
</organism>
<feature type="compositionally biased region" description="Polar residues" evidence="1">
    <location>
        <begin position="71"/>
        <end position="83"/>
    </location>
</feature>
<name>A0AAW1MMA1_POPJA</name>
<sequence>MPPPATKRTSSATPLQNKPGFPHPFPNDPATPPSPPKRPGLATTLSSTTQTCYHHLLNDPGLPPPSPKRPSNATTASQTTLQN</sequence>
<comment type="caution">
    <text evidence="2">The sequence shown here is derived from an EMBL/GenBank/DDBJ whole genome shotgun (WGS) entry which is preliminary data.</text>
</comment>
<evidence type="ECO:0000313" key="3">
    <source>
        <dbReference type="Proteomes" id="UP001458880"/>
    </source>
</evidence>
<feature type="region of interest" description="Disordered" evidence="1">
    <location>
        <begin position="1"/>
        <end position="83"/>
    </location>
</feature>
<dbReference type="Proteomes" id="UP001458880">
    <property type="component" value="Unassembled WGS sequence"/>
</dbReference>
<dbReference type="AlphaFoldDB" id="A0AAW1MMA1"/>
<feature type="compositionally biased region" description="Polar residues" evidence="1">
    <location>
        <begin position="43"/>
        <end position="52"/>
    </location>
</feature>
<gene>
    <name evidence="2" type="ORF">QE152_g5879</name>
</gene>
<keyword evidence="3" id="KW-1185">Reference proteome</keyword>
<evidence type="ECO:0000313" key="2">
    <source>
        <dbReference type="EMBL" id="KAK9746749.1"/>
    </source>
</evidence>